<dbReference type="Pfam" id="PF07155">
    <property type="entry name" value="ECF-ribofla_trS"/>
    <property type="match status" value="1"/>
</dbReference>
<evidence type="ECO:0000313" key="2">
    <source>
        <dbReference type="EMBL" id="MCY6482843.1"/>
    </source>
</evidence>
<evidence type="ECO:0000256" key="1">
    <source>
        <dbReference type="SAM" id="Phobius"/>
    </source>
</evidence>
<keyword evidence="1" id="KW-0812">Transmembrane</keyword>
<keyword evidence="1" id="KW-0472">Membrane</keyword>
<feature type="transmembrane region" description="Helical" evidence="1">
    <location>
        <begin position="192"/>
        <end position="210"/>
    </location>
</feature>
<gene>
    <name evidence="2" type="ORF">OW763_00555</name>
</gene>
<dbReference type="PIRSF" id="PIRSF037395">
    <property type="entry name" value="UCP037395_ABCper"/>
    <property type="match status" value="1"/>
</dbReference>
<dbReference type="RefSeq" id="WP_268039111.1">
    <property type="nucleotide sequence ID" value="NZ_JAPQER010000001.1"/>
</dbReference>
<dbReference type="InterPro" id="IPR017196">
    <property type="entry name" value="ECF_substrate-spec_UCP037395"/>
</dbReference>
<reference evidence="2" key="1">
    <citation type="submission" date="2022-12" db="EMBL/GenBank/DDBJ databases">
        <authorList>
            <person name="Wang J."/>
        </authorList>
    </citation>
    <scope>NUCLEOTIDE SEQUENCE</scope>
    <source>
        <strain evidence="2">HY-45-18</strain>
    </source>
</reference>
<comment type="caution">
    <text evidence="2">The sequence shown here is derived from an EMBL/GenBank/DDBJ whole genome shotgun (WGS) entry which is preliminary data.</text>
</comment>
<feature type="transmembrane region" description="Helical" evidence="1">
    <location>
        <begin position="91"/>
        <end position="112"/>
    </location>
</feature>
<keyword evidence="1" id="KW-1133">Transmembrane helix</keyword>
<name>A0ABT4CYF9_9CLOT</name>
<protein>
    <submittedName>
        <fullName evidence="2">ECF transporter S component</fullName>
    </submittedName>
</protein>
<feature type="transmembrane region" description="Helical" evidence="1">
    <location>
        <begin position="29"/>
        <end position="46"/>
    </location>
</feature>
<dbReference type="Gene3D" id="1.10.1760.20">
    <property type="match status" value="1"/>
</dbReference>
<keyword evidence="3" id="KW-1185">Reference proteome</keyword>
<feature type="transmembrane region" description="Helical" evidence="1">
    <location>
        <begin position="5"/>
        <end position="23"/>
    </location>
</feature>
<feature type="transmembrane region" description="Helical" evidence="1">
    <location>
        <begin position="118"/>
        <end position="136"/>
    </location>
</feature>
<accession>A0ABT4CYF9</accession>
<dbReference type="EMBL" id="JAPQER010000001">
    <property type="protein sequence ID" value="MCY6482843.1"/>
    <property type="molecule type" value="Genomic_DNA"/>
</dbReference>
<sequence>MKKIIGLLIIITYIVLVLSMSYFDFQFGSEVQISAVFLILAFIVLFETKELNSKTMAVIATMSALGGVMRVPFAAIPGFQPVTFICAVSGYTLGSINGFMVGSMCAFISNFFLGHGPWTLWQMMAWGLCGVCFGVLRKVIKKTGIKGFIICCGIWGYIYGIILDQWYIVEFIRPITIKAIISGIVLSFPQDTIHAIGNVIFAVFFGRSFIKVLERYNKKNKIEYIDDEFIKI</sequence>
<feature type="transmembrane region" description="Helical" evidence="1">
    <location>
        <begin position="148"/>
        <end position="168"/>
    </location>
</feature>
<dbReference type="InterPro" id="IPR009825">
    <property type="entry name" value="ECF_substrate-spec-like"/>
</dbReference>
<organism evidence="2 3">
    <name type="scientific">Clostridium aestuarii</name>
    <dbReference type="NCBI Taxonomy" id="338193"/>
    <lineage>
        <taxon>Bacteria</taxon>
        <taxon>Bacillati</taxon>
        <taxon>Bacillota</taxon>
        <taxon>Clostridia</taxon>
        <taxon>Eubacteriales</taxon>
        <taxon>Clostridiaceae</taxon>
        <taxon>Clostridium</taxon>
    </lineage>
</organism>
<dbReference type="Proteomes" id="UP001078443">
    <property type="component" value="Unassembled WGS sequence"/>
</dbReference>
<proteinExistence type="predicted"/>
<evidence type="ECO:0000313" key="3">
    <source>
        <dbReference type="Proteomes" id="UP001078443"/>
    </source>
</evidence>